<evidence type="ECO:0000313" key="3">
    <source>
        <dbReference type="Proteomes" id="UP000027195"/>
    </source>
</evidence>
<name>A0A067LWT7_BOTB1</name>
<evidence type="ECO:0000256" key="1">
    <source>
        <dbReference type="SAM" id="MobiDB-lite"/>
    </source>
</evidence>
<dbReference type="STRING" id="930990.A0A067LWT7"/>
<gene>
    <name evidence="2" type="ORF">BOTBODRAFT_70157</name>
</gene>
<sequence>MASGPWKQLPPTSGGLHVCFFFKAGADCEEAAAPVRSVLPSVMEAAVKMAKGGAEDTVPGATVSGIMHDLKTEFNDMLRRDTRDRFKLREFVPPAKGSQVRFRPSGHIGFSGVVPLQYSGAMEAYEERCRLEEEAEAAARAGEASGSTESLE</sequence>
<proteinExistence type="predicted"/>
<protein>
    <submittedName>
        <fullName evidence="2">Uncharacterized protein</fullName>
    </submittedName>
</protein>
<accession>A0A067LWT7</accession>
<dbReference type="InParanoid" id="A0A067LWT7"/>
<keyword evidence="3" id="KW-1185">Reference proteome</keyword>
<dbReference type="HOGENOM" id="CLU_1722072_0_0_1"/>
<evidence type="ECO:0000313" key="2">
    <source>
        <dbReference type="EMBL" id="KDQ07808.1"/>
    </source>
</evidence>
<organism evidence="2 3">
    <name type="scientific">Botryobasidium botryosum (strain FD-172 SS1)</name>
    <dbReference type="NCBI Taxonomy" id="930990"/>
    <lineage>
        <taxon>Eukaryota</taxon>
        <taxon>Fungi</taxon>
        <taxon>Dikarya</taxon>
        <taxon>Basidiomycota</taxon>
        <taxon>Agaricomycotina</taxon>
        <taxon>Agaricomycetes</taxon>
        <taxon>Cantharellales</taxon>
        <taxon>Botryobasidiaceae</taxon>
        <taxon>Botryobasidium</taxon>
    </lineage>
</organism>
<dbReference type="AlphaFoldDB" id="A0A067LWT7"/>
<dbReference type="Proteomes" id="UP000027195">
    <property type="component" value="Unassembled WGS sequence"/>
</dbReference>
<dbReference type="EMBL" id="KL198100">
    <property type="protein sequence ID" value="KDQ07808.1"/>
    <property type="molecule type" value="Genomic_DNA"/>
</dbReference>
<feature type="region of interest" description="Disordered" evidence="1">
    <location>
        <begin position="133"/>
        <end position="152"/>
    </location>
</feature>
<reference evidence="3" key="1">
    <citation type="journal article" date="2014" name="Proc. Natl. Acad. Sci. U.S.A.">
        <title>Extensive sampling of basidiomycete genomes demonstrates inadequacy of the white-rot/brown-rot paradigm for wood decay fungi.</title>
        <authorList>
            <person name="Riley R."/>
            <person name="Salamov A.A."/>
            <person name="Brown D.W."/>
            <person name="Nagy L.G."/>
            <person name="Floudas D."/>
            <person name="Held B.W."/>
            <person name="Levasseur A."/>
            <person name="Lombard V."/>
            <person name="Morin E."/>
            <person name="Otillar R."/>
            <person name="Lindquist E.A."/>
            <person name="Sun H."/>
            <person name="LaButti K.M."/>
            <person name="Schmutz J."/>
            <person name="Jabbour D."/>
            <person name="Luo H."/>
            <person name="Baker S.E."/>
            <person name="Pisabarro A.G."/>
            <person name="Walton J.D."/>
            <person name="Blanchette R.A."/>
            <person name="Henrissat B."/>
            <person name="Martin F."/>
            <person name="Cullen D."/>
            <person name="Hibbett D.S."/>
            <person name="Grigoriev I.V."/>
        </authorList>
    </citation>
    <scope>NUCLEOTIDE SEQUENCE [LARGE SCALE GENOMIC DNA]</scope>
    <source>
        <strain evidence="3">FD-172 SS1</strain>
    </source>
</reference>